<dbReference type="OrthoDB" id="4926430at2759"/>
<feature type="region of interest" description="Disordered" evidence="1">
    <location>
        <begin position="1"/>
        <end position="33"/>
    </location>
</feature>
<evidence type="ECO:0008006" key="4">
    <source>
        <dbReference type="Google" id="ProtNLM"/>
    </source>
</evidence>
<name>A0A2C5X6Y4_9HYPO</name>
<dbReference type="AlphaFoldDB" id="A0A2C5X6Y4"/>
<dbReference type="EMBL" id="NJEU01002050">
    <property type="protein sequence ID" value="PHH58699.1"/>
    <property type="molecule type" value="Genomic_DNA"/>
</dbReference>
<gene>
    <name evidence="2" type="ORF">CDD82_2779</name>
</gene>
<evidence type="ECO:0000313" key="3">
    <source>
        <dbReference type="Proteomes" id="UP000224854"/>
    </source>
</evidence>
<sequence length="421" mass="47265">MKSGAEDGQAEEEVDESKTSATTDSIFGAESGEAETGYTVSDLGKKAADSLQMRRGSKRLPWGEEAVVRFRVSSECLLLKSKYFFKMLHGPWKENTGSCQARIIYAHDWNQEALAIVMCALHGWTAAIPGDIDTELFAQIAVIVDYYQCHAAMAQYSGAWLSKTKKKLPKRYGRKMVLVMMILQVFGEAEGFWEVTARVQRQVTGPLMKLGLPFAPGVQERVEAARQRNVGALVAYMYDSLACLAQSHSGCEARSCWTRVKQLVEHLVATAMYPKPEPPYARLSMAYILDTVMYVEEPAWHTRCFMARMLRVSPRRAPLGPAWDDGYVRRVRDAYLERKRLEDELLATLKWARGPRRRHVHCTRAWHTAPGIEGLDLDIEGLALATKGEGLKEWCEALAMRGGCMGCLRHVDCLKGCTFIV</sequence>
<reference evidence="2 3" key="1">
    <citation type="submission" date="2017-06" db="EMBL/GenBank/DDBJ databases">
        <title>Ant-infecting Ophiocordyceps genomes reveal a high diversity of potential behavioral manipulation genes and a possible major role for enterotoxins.</title>
        <authorList>
            <person name="De Bekker C."/>
            <person name="Evans H.C."/>
            <person name="Brachmann A."/>
            <person name="Hughes D.P."/>
        </authorList>
    </citation>
    <scope>NUCLEOTIDE SEQUENCE [LARGE SCALE GENOMIC DNA]</scope>
    <source>
        <strain evidence="2 3">1348a</strain>
    </source>
</reference>
<accession>A0A2C5X6Y4</accession>
<evidence type="ECO:0000256" key="1">
    <source>
        <dbReference type="SAM" id="MobiDB-lite"/>
    </source>
</evidence>
<protein>
    <recommendedName>
        <fullName evidence="4">BTB domain-containing protein</fullName>
    </recommendedName>
</protein>
<evidence type="ECO:0000313" key="2">
    <source>
        <dbReference type="EMBL" id="PHH58699.1"/>
    </source>
</evidence>
<dbReference type="Proteomes" id="UP000224854">
    <property type="component" value="Unassembled WGS sequence"/>
</dbReference>
<comment type="caution">
    <text evidence="2">The sequence shown here is derived from an EMBL/GenBank/DDBJ whole genome shotgun (WGS) entry which is preliminary data.</text>
</comment>
<keyword evidence="3" id="KW-1185">Reference proteome</keyword>
<proteinExistence type="predicted"/>
<organism evidence="2 3">
    <name type="scientific">Ophiocordyceps australis</name>
    <dbReference type="NCBI Taxonomy" id="1399860"/>
    <lineage>
        <taxon>Eukaryota</taxon>
        <taxon>Fungi</taxon>
        <taxon>Dikarya</taxon>
        <taxon>Ascomycota</taxon>
        <taxon>Pezizomycotina</taxon>
        <taxon>Sordariomycetes</taxon>
        <taxon>Hypocreomycetidae</taxon>
        <taxon>Hypocreales</taxon>
        <taxon>Ophiocordycipitaceae</taxon>
        <taxon>Ophiocordyceps</taxon>
    </lineage>
</organism>